<evidence type="ECO:0000256" key="1">
    <source>
        <dbReference type="SAM" id="MobiDB-lite"/>
    </source>
</evidence>
<evidence type="ECO:0000259" key="2">
    <source>
        <dbReference type="Pfam" id="PF01326"/>
    </source>
</evidence>
<sequence length="145" mass="16323">MTSYLLTLSGPAHCVHRQEKRAQRQPIGHGRRRRARAGHRSGRWQHRSRPLPMGPDGNEGPDDGCLTPEQVGEPRAAGERLQRHFGSPQDAEWAYDPDGVLWLLQSRAITTLFPLPDDEHLPRPRAYTEVGNIQGLLRPLTPMGM</sequence>
<evidence type="ECO:0000313" key="3">
    <source>
        <dbReference type="EMBL" id="MBE3000686.1"/>
    </source>
</evidence>
<keyword evidence="4" id="KW-1185">Reference proteome</keyword>
<reference evidence="3 4" key="1">
    <citation type="submission" date="2020-09" db="EMBL/GenBank/DDBJ databases">
        <title>Diversity and distribution of actinomycetes associated with coral in the coast of Hainan.</title>
        <authorList>
            <person name="Li F."/>
        </authorList>
    </citation>
    <scope>NUCLEOTIDE SEQUENCE [LARGE SCALE GENOMIC DNA]</scope>
    <source>
        <strain evidence="3 4">HNM0947</strain>
    </source>
</reference>
<feature type="compositionally biased region" description="Basic residues" evidence="1">
    <location>
        <begin position="29"/>
        <end position="49"/>
    </location>
</feature>
<organism evidence="3 4">
    <name type="scientific">Nocardiopsis coralli</name>
    <dbReference type="NCBI Taxonomy" id="2772213"/>
    <lineage>
        <taxon>Bacteria</taxon>
        <taxon>Bacillati</taxon>
        <taxon>Actinomycetota</taxon>
        <taxon>Actinomycetes</taxon>
        <taxon>Streptosporangiales</taxon>
        <taxon>Nocardiopsidaceae</taxon>
        <taxon>Nocardiopsis</taxon>
    </lineage>
</organism>
<proteinExistence type="predicted"/>
<feature type="domain" description="Pyruvate phosphate dikinase AMP/ATP-binding" evidence="2">
    <location>
        <begin position="22"/>
        <end position="111"/>
    </location>
</feature>
<comment type="caution">
    <text evidence="3">The sequence shown here is derived from an EMBL/GenBank/DDBJ whole genome shotgun (WGS) entry which is preliminary data.</text>
</comment>
<dbReference type="EMBL" id="JADBGI010000016">
    <property type="protein sequence ID" value="MBE3000686.1"/>
    <property type="molecule type" value="Genomic_DNA"/>
</dbReference>
<feature type="region of interest" description="Disordered" evidence="1">
    <location>
        <begin position="15"/>
        <end position="90"/>
    </location>
</feature>
<name>A0ABR9PA17_9ACTN</name>
<dbReference type="SUPFAM" id="SSF56059">
    <property type="entry name" value="Glutathione synthetase ATP-binding domain-like"/>
    <property type="match status" value="1"/>
</dbReference>
<dbReference type="Pfam" id="PF01326">
    <property type="entry name" value="PPDK_N"/>
    <property type="match status" value="1"/>
</dbReference>
<dbReference type="Gene3D" id="3.30.470.20">
    <property type="entry name" value="ATP-grasp fold, B domain"/>
    <property type="match status" value="1"/>
</dbReference>
<gene>
    <name evidence="3" type="ORF">IDM40_18555</name>
</gene>
<protein>
    <recommendedName>
        <fullName evidence="2">Pyruvate phosphate dikinase AMP/ATP-binding domain-containing protein</fullName>
    </recommendedName>
</protein>
<accession>A0ABR9PA17</accession>
<dbReference type="InterPro" id="IPR002192">
    <property type="entry name" value="PPDK_AMP/ATP-bd"/>
</dbReference>
<evidence type="ECO:0000313" key="4">
    <source>
        <dbReference type="Proteomes" id="UP000806528"/>
    </source>
</evidence>
<dbReference type="Proteomes" id="UP000806528">
    <property type="component" value="Unassembled WGS sequence"/>
</dbReference>